<evidence type="ECO:0000313" key="2">
    <source>
        <dbReference type="Proteomes" id="UP001732700"/>
    </source>
</evidence>
<reference evidence="1" key="2">
    <citation type="submission" date="2025-09" db="UniProtKB">
        <authorList>
            <consortium name="EnsemblPlants"/>
        </authorList>
    </citation>
    <scope>IDENTIFICATION</scope>
</reference>
<dbReference type="EnsemblPlants" id="AVESA.00010b.r2.2CG0283690.1">
    <property type="protein sequence ID" value="AVESA.00010b.r2.2CG0283690.1.CDS.1"/>
    <property type="gene ID" value="AVESA.00010b.r2.2CG0283690"/>
</dbReference>
<reference evidence="1" key="1">
    <citation type="submission" date="2021-05" db="EMBL/GenBank/DDBJ databases">
        <authorList>
            <person name="Scholz U."/>
            <person name="Mascher M."/>
            <person name="Fiebig A."/>
        </authorList>
    </citation>
    <scope>NUCLEOTIDE SEQUENCE [LARGE SCALE GENOMIC DNA]</scope>
</reference>
<sequence>MSEYPSTECKSVNINPCDSRVGNDEDIPIITPTPIANKDVPIAKKDQSNEIRIGPITRARAKLVEQQVNLFINEPGILINENFILPKSLNYCMIRYLGEEGIAQSEELKERGVLINEEFAREEREEAQGALHEKINTWSRDLCRGRETMQLSTAAACRDRETGSDSATAE</sequence>
<accession>A0ACD5UNW8</accession>
<dbReference type="Proteomes" id="UP001732700">
    <property type="component" value="Chromosome 2C"/>
</dbReference>
<proteinExistence type="predicted"/>
<protein>
    <submittedName>
        <fullName evidence="1">Uncharacterized protein</fullName>
    </submittedName>
</protein>
<organism evidence="1 2">
    <name type="scientific">Avena sativa</name>
    <name type="common">Oat</name>
    <dbReference type="NCBI Taxonomy" id="4498"/>
    <lineage>
        <taxon>Eukaryota</taxon>
        <taxon>Viridiplantae</taxon>
        <taxon>Streptophyta</taxon>
        <taxon>Embryophyta</taxon>
        <taxon>Tracheophyta</taxon>
        <taxon>Spermatophyta</taxon>
        <taxon>Magnoliopsida</taxon>
        <taxon>Liliopsida</taxon>
        <taxon>Poales</taxon>
        <taxon>Poaceae</taxon>
        <taxon>BOP clade</taxon>
        <taxon>Pooideae</taxon>
        <taxon>Poodae</taxon>
        <taxon>Poeae</taxon>
        <taxon>Poeae Chloroplast Group 1 (Aveneae type)</taxon>
        <taxon>Aveninae</taxon>
        <taxon>Avena</taxon>
    </lineage>
</organism>
<evidence type="ECO:0000313" key="1">
    <source>
        <dbReference type="EnsemblPlants" id="AVESA.00010b.r2.2CG0283690.1.CDS.1"/>
    </source>
</evidence>
<name>A0ACD5UNW8_AVESA</name>
<keyword evidence="2" id="KW-1185">Reference proteome</keyword>